<dbReference type="CDD" id="cd02213">
    <property type="entry name" value="cupin_PMI_typeII_C"/>
    <property type="match status" value="1"/>
</dbReference>
<comment type="caution">
    <text evidence="12">The sequence shown here is derived from an EMBL/GenBank/DDBJ whole genome shotgun (WGS) entry which is preliminary data.</text>
</comment>
<reference evidence="12 13" key="1">
    <citation type="submission" date="2006-09" db="EMBL/GenBank/DDBJ databases">
        <authorList>
            <person name="Emerson D."/>
            <person name="Ferriera S."/>
            <person name="Johnson J."/>
            <person name="Kravitz S."/>
            <person name="Halpern A."/>
            <person name="Remington K."/>
            <person name="Beeson K."/>
            <person name="Tran B."/>
            <person name="Rogers Y.-H."/>
            <person name="Friedman R."/>
            <person name="Venter J.C."/>
        </authorList>
    </citation>
    <scope>NUCLEOTIDE SEQUENCE [LARGE SCALE GENOMIC DNA]</scope>
    <source>
        <strain evidence="12 13">PV-1</strain>
    </source>
</reference>
<evidence type="ECO:0000256" key="5">
    <source>
        <dbReference type="ARBA" id="ARBA00022741"/>
    </source>
</evidence>
<keyword evidence="12" id="KW-0413">Isomerase</keyword>
<feature type="domain" description="MannoseP isomerase/GMP-like beta-helix" evidence="11">
    <location>
        <begin position="300"/>
        <end position="354"/>
    </location>
</feature>
<dbReference type="CDD" id="cd02509">
    <property type="entry name" value="GDP-M1P_Guanylyltransferase"/>
    <property type="match status" value="1"/>
</dbReference>
<dbReference type="PANTHER" id="PTHR46390:SF1">
    <property type="entry name" value="MANNOSE-1-PHOSPHATE GUANYLYLTRANSFERASE"/>
    <property type="match status" value="1"/>
</dbReference>
<dbReference type="SUPFAM" id="SSF53448">
    <property type="entry name" value="Nucleotide-diphospho-sugar transferases"/>
    <property type="match status" value="1"/>
</dbReference>
<dbReference type="eggNOG" id="COG0836">
    <property type="taxonomic scope" value="Bacteria"/>
</dbReference>
<dbReference type="FunFam" id="3.90.550.10:FF:000046">
    <property type="entry name" value="Mannose-1-phosphate guanylyltransferase (GDP)"/>
    <property type="match status" value="1"/>
</dbReference>
<dbReference type="Gene3D" id="2.60.120.10">
    <property type="entry name" value="Jelly Rolls"/>
    <property type="match status" value="1"/>
</dbReference>
<evidence type="ECO:0000256" key="1">
    <source>
        <dbReference type="ARBA" id="ARBA00006115"/>
    </source>
</evidence>
<feature type="domain" description="Mannose-6-phosphate isomerase type II C-terminal" evidence="10">
    <location>
        <begin position="362"/>
        <end position="473"/>
    </location>
</feature>
<dbReference type="EMBL" id="AATS01000007">
    <property type="protein sequence ID" value="EAU54614.1"/>
    <property type="molecule type" value="Genomic_DNA"/>
</dbReference>
<dbReference type="Pfam" id="PF00483">
    <property type="entry name" value="NTP_transferase"/>
    <property type="match status" value="1"/>
</dbReference>
<dbReference type="NCBIfam" id="TIGR01479">
    <property type="entry name" value="GMP_PMI"/>
    <property type="match status" value="1"/>
</dbReference>
<evidence type="ECO:0000256" key="8">
    <source>
        <dbReference type="RuleBase" id="RU004190"/>
    </source>
</evidence>
<dbReference type="InterPro" id="IPR005835">
    <property type="entry name" value="NTP_transferase_dom"/>
</dbReference>
<evidence type="ECO:0000313" key="12">
    <source>
        <dbReference type="EMBL" id="EAU54614.1"/>
    </source>
</evidence>
<organism evidence="12 13">
    <name type="scientific">Mariprofundus ferrooxydans PV-1</name>
    <dbReference type="NCBI Taxonomy" id="314345"/>
    <lineage>
        <taxon>Bacteria</taxon>
        <taxon>Pseudomonadati</taxon>
        <taxon>Pseudomonadota</taxon>
        <taxon>Candidatius Mariprofundia</taxon>
        <taxon>Mariprofundales</taxon>
        <taxon>Mariprofundaceae</taxon>
        <taxon>Mariprofundus</taxon>
    </lineage>
</organism>
<sequence length="479" mass="53055">MITNKGEDMNYNSIKAVVLAGGSGTRLWPLSRQQLPKQFLKLNGDESMLGATISRLSPLVERSDAWVITGEKHATGEAFSELDGLHLILEPCGRNTAPAIAVAAAVMLDFNKDDPVMIVLPSDHLITKKEAFQKCLKQAIEVAMTDQLVTFGLVPDAPETGFGYVQAEPEEGAIHKVLRFVEKPNIAAAEQMLEEGGYYWNSGMFVWKCSVILEEVKQYLPSLWTVLERMRARWQTGEPWQEVVRDSFADMPDVSIDYGVMEKSKRVSLVAADIGWSDVGSWDAVHEMAKHDEDGNEISGNVLAIDCKNSLLRSEGRLLAAIGLEDIIAVETPDAILLARAGQSQRVKEIVGELVKTKGTLHLEHVTVRRPWGSYTVLENSGQGYKLKRIDVLPGGRLSLQSHQHRAEHWVVVSGTATITCGDLTRTVPKNGGTYIPIGEVHRLENRGKMPLQLIEVQVGDYLGEDDIERFEDSYGRKK</sequence>
<name>Q0EZ10_9PROT</name>
<dbReference type="InterPro" id="IPR001538">
    <property type="entry name" value="Man6P_isomerase-2_C"/>
</dbReference>
<dbReference type="GO" id="GO:0000271">
    <property type="term" value="P:polysaccharide biosynthetic process"/>
    <property type="evidence" value="ECO:0007669"/>
    <property type="project" value="InterPro"/>
</dbReference>
<dbReference type="RefSeq" id="WP_009849116.1">
    <property type="nucleotide sequence ID" value="NZ_DS022294.1"/>
</dbReference>
<protein>
    <recommendedName>
        <fullName evidence="2">mannose-1-phosphate guanylyltransferase</fullName>
        <ecNumber evidence="2">2.7.7.13</ecNumber>
    </recommendedName>
</protein>
<evidence type="ECO:0000259" key="11">
    <source>
        <dbReference type="Pfam" id="PF22640"/>
    </source>
</evidence>
<dbReference type="AlphaFoldDB" id="Q0EZ10"/>
<keyword evidence="5" id="KW-0547">Nucleotide-binding</keyword>
<dbReference type="InParanoid" id="Q0EZ10"/>
<keyword evidence="3" id="KW-0808">Transferase</keyword>
<keyword evidence="6" id="KW-0342">GTP-binding</keyword>
<accession>Q0EZ10</accession>
<dbReference type="Gene3D" id="3.90.550.10">
    <property type="entry name" value="Spore Coat Polysaccharide Biosynthesis Protein SpsA, Chain A"/>
    <property type="match status" value="1"/>
</dbReference>
<dbReference type="InterPro" id="IPR029044">
    <property type="entry name" value="Nucleotide-diphossugar_trans"/>
</dbReference>
<dbReference type="InterPro" id="IPR014710">
    <property type="entry name" value="RmlC-like_jellyroll"/>
</dbReference>
<dbReference type="InterPro" id="IPR054566">
    <property type="entry name" value="ManC/GMP-like_b-helix"/>
</dbReference>
<dbReference type="GO" id="GO:0016853">
    <property type="term" value="F:isomerase activity"/>
    <property type="evidence" value="ECO:0007669"/>
    <property type="project" value="UniProtKB-KW"/>
</dbReference>
<dbReference type="OrthoDB" id="5288510at2"/>
<evidence type="ECO:0000256" key="6">
    <source>
        <dbReference type="ARBA" id="ARBA00023134"/>
    </source>
</evidence>
<dbReference type="SUPFAM" id="SSF51182">
    <property type="entry name" value="RmlC-like cupins"/>
    <property type="match status" value="1"/>
</dbReference>
<dbReference type="FunCoup" id="Q0EZ10">
    <property type="interactions" value="172"/>
</dbReference>
<feature type="domain" description="Nucleotidyl transferase" evidence="9">
    <location>
        <begin position="15"/>
        <end position="294"/>
    </location>
</feature>
<evidence type="ECO:0000259" key="9">
    <source>
        <dbReference type="Pfam" id="PF00483"/>
    </source>
</evidence>
<dbReference type="PANTHER" id="PTHR46390">
    <property type="entry name" value="MANNOSE-1-PHOSPHATE GUANYLYLTRANSFERASE"/>
    <property type="match status" value="1"/>
</dbReference>
<dbReference type="EC" id="2.7.7.13" evidence="2"/>
<evidence type="ECO:0000256" key="2">
    <source>
        <dbReference type="ARBA" id="ARBA00012387"/>
    </source>
</evidence>
<dbReference type="HOGENOM" id="CLU_035527_1_0_0"/>
<proteinExistence type="inferred from homology"/>
<dbReference type="Pfam" id="PF01050">
    <property type="entry name" value="MannoseP_isomer"/>
    <property type="match status" value="1"/>
</dbReference>
<evidence type="ECO:0000313" key="13">
    <source>
        <dbReference type="Proteomes" id="UP000005297"/>
    </source>
</evidence>
<dbReference type="GO" id="GO:0004475">
    <property type="term" value="F:mannose-1-phosphate guanylyltransferase (GTP) activity"/>
    <property type="evidence" value="ECO:0007669"/>
    <property type="project" value="UniProtKB-EC"/>
</dbReference>
<evidence type="ECO:0000256" key="7">
    <source>
        <dbReference type="ARBA" id="ARBA00047343"/>
    </source>
</evidence>
<dbReference type="InterPro" id="IPR051161">
    <property type="entry name" value="Mannose-6P_isomerase_type2"/>
</dbReference>
<dbReference type="eggNOG" id="COG0662">
    <property type="taxonomic scope" value="Bacteria"/>
</dbReference>
<dbReference type="GO" id="GO:0009298">
    <property type="term" value="P:GDP-mannose biosynthetic process"/>
    <property type="evidence" value="ECO:0007669"/>
    <property type="project" value="TreeGrafter"/>
</dbReference>
<dbReference type="Pfam" id="PF22640">
    <property type="entry name" value="ManC_GMP_beta-helix"/>
    <property type="match status" value="1"/>
</dbReference>
<evidence type="ECO:0000259" key="10">
    <source>
        <dbReference type="Pfam" id="PF01050"/>
    </source>
</evidence>
<dbReference type="InterPro" id="IPR049577">
    <property type="entry name" value="GMPP_N"/>
</dbReference>
<dbReference type="FunFam" id="2.60.120.10:FF:000032">
    <property type="entry name" value="Mannose-1-phosphate guanylyltransferase/mannose-6-phosphate isomerase"/>
    <property type="match status" value="1"/>
</dbReference>
<dbReference type="Proteomes" id="UP000005297">
    <property type="component" value="Unassembled WGS sequence"/>
</dbReference>
<evidence type="ECO:0000256" key="3">
    <source>
        <dbReference type="ARBA" id="ARBA00022679"/>
    </source>
</evidence>
<evidence type="ECO:0000256" key="4">
    <source>
        <dbReference type="ARBA" id="ARBA00022695"/>
    </source>
</evidence>
<gene>
    <name evidence="12" type="ORF">SPV1_07961</name>
</gene>
<keyword evidence="4" id="KW-0548">Nucleotidyltransferase</keyword>
<dbReference type="InterPro" id="IPR011051">
    <property type="entry name" value="RmlC_Cupin_sf"/>
</dbReference>
<dbReference type="GO" id="GO:0005525">
    <property type="term" value="F:GTP binding"/>
    <property type="evidence" value="ECO:0007669"/>
    <property type="project" value="UniProtKB-KW"/>
</dbReference>
<dbReference type="InterPro" id="IPR006375">
    <property type="entry name" value="Man1P_GuaTrfase/Man6P_Isoase"/>
</dbReference>
<comment type="similarity">
    <text evidence="1 8">Belongs to the mannose-6-phosphate isomerase type 2 family.</text>
</comment>
<dbReference type="STRING" id="314344.AL013_00045"/>
<comment type="catalytic activity">
    <reaction evidence="7">
        <text>alpha-D-mannose 1-phosphate + GTP + H(+) = GDP-alpha-D-mannose + diphosphate</text>
        <dbReference type="Rhea" id="RHEA:15229"/>
        <dbReference type="ChEBI" id="CHEBI:15378"/>
        <dbReference type="ChEBI" id="CHEBI:33019"/>
        <dbReference type="ChEBI" id="CHEBI:37565"/>
        <dbReference type="ChEBI" id="CHEBI:57527"/>
        <dbReference type="ChEBI" id="CHEBI:58409"/>
        <dbReference type="EC" id="2.7.7.13"/>
    </reaction>
</comment>
<keyword evidence="13" id="KW-1185">Reference proteome</keyword>